<dbReference type="PANTHER" id="PTHR37299">
    <property type="entry name" value="TRANSCRIPTIONAL REGULATOR-RELATED"/>
    <property type="match status" value="1"/>
</dbReference>
<evidence type="ECO:0008006" key="4">
    <source>
        <dbReference type="Google" id="ProtNLM"/>
    </source>
</evidence>
<evidence type="ECO:0000313" key="3">
    <source>
        <dbReference type="EMBL" id="KKO04748.1"/>
    </source>
</evidence>
<evidence type="ECO:0000259" key="1">
    <source>
        <dbReference type="PROSITE" id="PS50110"/>
    </source>
</evidence>
<dbReference type="AlphaFoldDB" id="A0A0F9VXI9"/>
<dbReference type="Gene3D" id="3.40.50.2300">
    <property type="match status" value="1"/>
</dbReference>
<dbReference type="Gene3D" id="2.40.50.1020">
    <property type="entry name" value="LytTr DNA-binding domain"/>
    <property type="match status" value="1"/>
</dbReference>
<dbReference type="Pfam" id="PF00072">
    <property type="entry name" value="Response_reg"/>
    <property type="match status" value="1"/>
</dbReference>
<dbReference type="GO" id="GO:0000156">
    <property type="term" value="F:phosphorelay response regulator activity"/>
    <property type="evidence" value="ECO:0007669"/>
    <property type="project" value="InterPro"/>
</dbReference>
<dbReference type="PROSITE" id="PS50930">
    <property type="entry name" value="HTH_LYTTR"/>
    <property type="match status" value="1"/>
</dbReference>
<gene>
    <name evidence="3" type="ORF">LCGC14_0080590</name>
</gene>
<comment type="caution">
    <text evidence="3">The sequence shown here is derived from an EMBL/GenBank/DDBJ whole genome shotgun (WGS) entry which is preliminary data.</text>
</comment>
<dbReference type="GO" id="GO:0003677">
    <property type="term" value="F:DNA binding"/>
    <property type="evidence" value="ECO:0007669"/>
    <property type="project" value="InterPro"/>
</dbReference>
<dbReference type="FunFam" id="3.40.50.2300:FF:000361">
    <property type="entry name" value="Two-component system response regulator"/>
    <property type="match status" value="1"/>
</dbReference>
<dbReference type="InterPro" id="IPR001789">
    <property type="entry name" value="Sig_transdc_resp-reg_receiver"/>
</dbReference>
<reference evidence="3" key="1">
    <citation type="journal article" date="2015" name="Nature">
        <title>Complex archaea that bridge the gap between prokaryotes and eukaryotes.</title>
        <authorList>
            <person name="Spang A."/>
            <person name="Saw J.H."/>
            <person name="Jorgensen S.L."/>
            <person name="Zaremba-Niedzwiedzka K."/>
            <person name="Martijn J."/>
            <person name="Lind A.E."/>
            <person name="van Eijk R."/>
            <person name="Schleper C."/>
            <person name="Guy L."/>
            <person name="Ettema T.J."/>
        </authorList>
    </citation>
    <scope>NUCLEOTIDE SEQUENCE</scope>
</reference>
<name>A0A0F9VXI9_9ZZZZ</name>
<dbReference type="InterPro" id="IPR011006">
    <property type="entry name" value="CheY-like_superfamily"/>
</dbReference>
<dbReference type="InterPro" id="IPR046947">
    <property type="entry name" value="LytR-like"/>
</dbReference>
<dbReference type="EMBL" id="LAZR01000021">
    <property type="protein sequence ID" value="KKO04748.1"/>
    <property type="molecule type" value="Genomic_DNA"/>
</dbReference>
<feature type="domain" description="Response regulatory" evidence="1">
    <location>
        <begin position="2"/>
        <end position="115"/>
    </location>
</feature>
<feature type="domain" description="HTH LytTR-type" evidence="2">
    <location>
        <begin position="146"/>
        <end position="253"/>
    </location>
</feature>
<dbReference type="PANTHER" id="PTHR37299:SF1">
    <property type="entry name" value="STAGE 0 SPORULATION PROTEIN A HOMOLOG"/>
    <property type="match status" value="1"/>
</dbReference>
<accession>A0A0F9VXI9</accession>
<dbReference type="SMART" id="SM00850">
    <property type="entry name" value="LytTR"/>
    <property type="match status" value="1"/>
</dbReference>
<evidence type="ECO:0000259" key="2">
    <source>
        <dbReference type="PROSITE" id="PS50930"/>
    </source>
</evidence>
<dbReference type="Pfam" id="PF04397">
    <property type="entry name" value="LytTR"/>
    <property type="match status" value="1"/>
</dbReference>
<organism evidence="3">
    <name type="scientific">marine sediment metagenome</name>
    <dbReference type="NCBI Taxonomy" id="412755"/>
    <lineage>
        <taxon>unclassified sequences</taxon>
        <taxon>metagenomes</taxon>
        <taxon>ecological metagenomes</taxon>
    </lineage>
</organism>
<sequence>MKVIIVEDELAASDNLSYLLTKIDPEIEVIQILDTVKATVDYFSNPHDGVLVFMDIHLADGISFEIFDQVDINIPIIFTTAYDQYALKAFKVNSIDYLLKPIDKEELSDALDRFNALNQQKGIDDVQIQSLLHLIQTKPANFKQTFLVGVGDQLLPVKTADIAYFFIDTGVVKAVTVQDRSYVLDIKLEDVEEALDPSVFYRANRQFIVRREAITAIKFHFNSKLLVDIHPVCSERIVVSKAKASDFKNWMGT</sequence>
<dbReference type="PROSITE" id="PS50110">
    <property type="entry name" value="RESPONSE_REGULATORY"/>
    <property type="match status" value="1"/>
</dbReference>
<proteinExistence type="predicted"/>
<dbReference type="SMART" id="SM00448">
    <property type="entry name" value="REC"/>
    <property type="match status" value="1"/>
</dbReference>
<protein>
    <recommendedName>
        <fullName evidence="4">Response regulatory domain-containing protein</fullName>
    </recommendedName>
</protein>
<dbReference type="SUPFAM" id="SSF52172">
    <property type="entry name" value="CheY-like"/>
    <property type="match status" value="1"/>
</dbReference>
<dbReference type="InterPro" id="IPR007492">
    <property type="entry name" value="LytTR_DNA-bd_dom"/>
</dbReference>